<proteinExistence type="predicted"/>
<evidence type="ECO:0000256" key="1">
    <source>
        <dbReference type="SAM" id="MobiDB-lite"/>
    </source>
</evidence>
<feature type="compositionally biased region" description="Basic residues" evidence="1">
    <location>
        <begin position="91"/>
        <end position="102"/>
    </location>
</feature>
<feature type="region of interest" description="Disordered" evidence="1">
    <location>
        <begin position="82"/>
        <end position="102"/>
    </location>
</feature>
<accession>A0A0H5QIK5</accession>
<dbReference type="EMBL" id="LN853334">
    <property type="protein sequence ID" value="CRY95677.1"/>
    <property type="molecule type" value="Genomic_DNA"/>
</dbReference>
<name>A0A0H5QIK5_9ZZZZ</name>
<reference evidence="2" key="1">
    <citation type="submission" date="2015-06" db="EMBL/GenBank/DDBJ databases">
        <authorList>
            <person name="Joergensen T."/>
        </authorList>
    </citation>
    <scope>NUCLEOTIDE SEQUENCE</scope>
    <source>
        <strain evidence="2">RGRH0717</strain>
    </source>
</reference>
<dbReference type="AlphaFoldDB" id="A0A0H5QIK5"/>
<reference evidence="2" key="2">
    <citation type="submission" date="2015-07" db="EMBL/GenBank/DDBJ databases">
        <title>Plasmids, circular viruses and viroids from rat gut.</title>
        <authorList>
            <person name="Jorgensen T.J."/>
            <person name="Hansen M.A."/>
            <person name="Xu Z."/>
            <person name="Tabak M.A."/>
            <person name="Sorensen S.J."/>
            <person name="Hansen L.H."/>
        </authorList>
    </citation>
    <scope>NUCLEOTIDE SEQUENCE</scope>
    <source>
        <strain evidence="2">RGRH0717</strain>
    </source>
</reference>
<sequence>MPAARPRMQVTPTEQVYRLLTELSKIQGKPQSTIVREILDEAVPALEMTLEAFRTIHSRPEQSKAAVMRLASQAQMAIAQATLDLNTDKKPGRKRSGAKNPE</sequence>
<organism evidence="2">
    <name type="scientific">uncultured prokaryote</name>
    <dbReference type="NCBI Taxonomy" id="198431"/>
    <lineage>
        <taxon>unclassified sequences</taxon>
        <taxon>environmental samples</taxon>
    </lineage>
</organism>
<evidence type="ECO:0000313" key="2">
    <source>
        <dbReference type="EMBL" id="CRY95677.1"/>
    </source>
</evidence>
<protein>
    <submittedName>
        <fullName evidence="2">Uncharacterized protein</fullName>
    </submittedName>
</protein>